<comment type="caution">
    <text evidence="7">The sequence shown here is derived from an EMBL/GenBank/DDBJ whole genome shotgun (WGS) entry which is preliminary data.</text>
</comment>
<keyword evidence="8" id="KW-1185">Reference proteome</keyword>
<dbReference type="PROSITE" id="PS50111">
    <property type="entry name" value="CHEMOTAXIS_TRANSDUC_2"/>
    <property type="match status" value="1"/>
</dbReference>
<dbReference type="CDD" id="cd01071">
    <property type="entry name" value="PBP2_PhnD_like"/>
    <property type="match status" value="1"/>
</dbReference>
<organism evidence="7 8">
    <name type="scientific">Desulfosporosinus metallidurans</name>
    <dbReference type="NCBI Taxonomy" id="1888891"/>
    <lineage>
        <taxon>Bacteria</taxon>
        <taxon>Bacillati</taxon>
        <taxon>Bacillota</taxon>
        <taxon>Clostridia</taxon>
        <taxon>Eubacteriales</taxon>
        <taxon>Desulfitobacteriaceae</taxon>
        <taxon>Desulfosporosinus</taxon>
    </lineage>
</organism>
<protein>
    <submittedName>
        <fullName evidence="7">Methyl-accepting chemotaxis protein</fullName>
    </submittedName>
</protein>
<feature type="domain" description="Methyl-accepting transducer" evidence="6">
    <location>
        <begin position="47"/>
        <end position="283"/>
    </location>
</feature>
<feature type="compositionally biased region" description="Polar residues" evidence="5">
    <location>
        <begin position="1"/>
        <end position="18"/>
    </location>
</feature>
<dbReference type="Pfam" id="PF12974">
    <property type="entry name" value="Phosphonate-bd"/>
    <property type="match status" value="1"/>
</dbReference>
<feature type="region of interest" description="Disordered" evidence="5">
    <location>
        <begin position="1"/>
        <end position="27"/>
    </location>
</feature>
<dbReference type="Gene3D" id="3.40.190.10">
    <property type="entry name" value="Periplasmic binding protein-like II"/>
    <property type="match status" value="2"/>
</dbReference>
<dbReference type="NCBIfam" id="TIGR01098">
    <property type="entry name" value="3A0109s03R"/>
    <property type="match status" value="1"/>
</dbReference>
<dbReference type="InterPro" id="IPR005770">
    <property type="entry name" value="PhnD"/>
</dbReference>
<name>A0A1Q8R2T0_9FIRM</name>
<evidence type="ECO:0000256" key="4">
    <source>
        <dbReference type="PROSITE-ProRule" id="PRU00284"/>
    </source>
</evidence>
<dbReference type="InterPro" id="IPR004089">
    <property type="entry name" value="MCPsignal_dom"/>
</dbReference>
<dbReference type="Proteomes" id="UP000186102">
    <property type="component" value="Unassembled WGS sequence"/>
</dbReference>
<keyword evidence="2" id="KW-0732">Signal</keyword>
<dbReference type="GO" id="GO:0007165">
    <property type="term" value="P:signal transduction"/>
    <property type="evidence" value="ECO:0007669"/>
    <property type="project" value="UniProtKB-KW"/>
</dbReference>
<accession>A0A1Q8R2T0</accession>
<dbReference type="RefSeq" id="WP_083642258.1">
    <property type="nucleotide sequence ID" value="NZ_MLBF01000001.1"/>
</dbReference>
<dbReference type="PANTHER" id="PTHR32089:SF112">
    <property type="entry name" value="LYSOZYME-LIKE PROTEIN-RELATED"/>
    <property type="match status" value="1"/>
</dbReference>
<evidence type="ECO:0000256" key="1">
    <source>
        <dbReference type="ARBA" id="ARBA00007162"/>
    </source>
</evidence>
<dbReference type="SUPFAM" id="SSF53850">
    <property type="entry name" value="Periplasmic binding protein-like II"/>
    <property type="match status" value="1"/>
</dbReference>
<evidence type="ECO:0000313" key="7">
    <source>
        <dbReference type="EMBL" id="OLN33868.1"/>
    </source>
</evidence>
<dbReference type="GO" id="GO:0055085">
    <property type="term" value="P:transmembrane transport"/>
    <property type="evidence" value="ECO:0007669"/>
    <property type="project" value="InterPro"/>
</dbReference>
<evidence type="ECO:0000259" key="6">
    <source>
        <dbReference type="PROSITE" id="PS50111"/>
    </source>
</evidence>
<evidence type="ECO:0000256" key="5">
    <source>
        <dbReference type="SAM" id="MobiDB-lite"/>
    </source>
</evidence>
<dbReference type="STRING" id="1888891.DSOL_0046"/>
<dbReference type="SUPFAM" id="SSF58104">
    <property type="entry name" value="Methyl-accepting chemotaxis protein (MCP) signaling domain"/>
    <property type="match status" value="1"/>
</dbReference>
<keyword evidence="3 4" id="KW-0807">Transducer</keyword>
<dbReference type="SMART" id="SM00283">
    <property type="entry name" value="MA"/>
    <property type="match status" value="1"/>
</dbReference>
<gene>
    <name evidence="7" type="ORF">DSOL_0046</name>
</gene>
<dbReference type="Gene3D" id="1.10.287.950">
    <property type="entry name" value="Methyl-accepting chemotaxis protein"/>
    <property type="match status" value="1"/>
</dbReference>
<evidence type="ECO:0000256" key="2">
    <source>
        <dbReference type="ARBA" id="ARBA00022729"/>
    </source>
</evidence>
<dbReference type="AlphaFoldDB" id="A0A1Q8R2T0"/>
<reference evidence="7 8" key="1">
    <citation type="submission" date="2016-09" db="EMBL/GenBank/DDBJ databases">
        <title>Complete genome of Desulfosporosinus sp. OL.</title>
        <authorList>
            <person name="Mardanov A."/>
            <person name="Beletsky A."/>
            <person name="Panova A."/>
            <person name="Karnachuk O."/>
            <person name="Ravin N."/>
        </authorList>
    </citation>
    <scope>NUCLEOTIDE SEQUENCE [LARGE SCALE GENOMIC DNA]</scope>
    <source>
        <strain evidence="7 8">OL</strain>
    </source>
</reference>
<dbReference type="Pfam" id="PF00015">
    <property type="entry name" value="MCPsignal"/>
    <property type="match status" value="1"/>
</dbReference>
<comment type="similarity">
    <text evidence="1">Belongs to the phosphate/phosphite/phosphonate binding protein family.</text>
</comment>
<evidence type="ECO:0000313" key="8">
    <source>
        <dbReference type="Proteomes" id="UP000186102"/>
    </source>
</evidence>
<dbReference type="EMBL" id="MLBF01000001">
    <property type="protein sequence ID" value="OLN33868.1"/>
    <property type="molecule type" value="Genomic_DNA"/>
</dbReference>
<dbReference type="GO" id="GO:0043190">
    <property type="term" value="C:ATP-binding cassette (ABC) transporter complex"/>
    <property type="evidence" value="ECO:0007669"/>
    <property type="project" value="InterPro"/>
</dbReference>
<evidence type="ECO:0000256" key="3">
    <source>
        <dbReference type="ARBA" id="ARBA00023224"/>
    </source>
</evidence>
<sequence length="583" mass="63962">MFNLGKKNNISKITPKESNANDETHKVQGSNLNNIDILSIAETLGFNAHQVNWTVKENVAAARDLAKSIKQNHDELLNGSAGVEELAGLARQLEDNSKIVVDLAYSRRAEADEGQKVMDKLNLQLEQIGDDVLNYAESVMVLKKLSESISEFVTEMTNIAKQTNLLALNAAIEAARAGVAGRSFSIVADEIRKLADHSTVSARHIQGTATSITEGIHQIAGRATESSKKINEVKESIRHEQQSMLHITDAFKEISELNNELFNSLSQQAQTTEVLAGVFNSLSEGLEEISEVLGTQDKNHEHLAGLADNLNLGVYDLQRQAAQFKQPKELIFGINPALSPEAMKKMYLPVIESFCENLGYIPRVIITPDYTSLADNLLEGIVDIAWFSPLAYVDAANRGVIIPLVSPIVNGSATYKGYIVTKKGSGVNSLTDIRGKRMAFVDKKSASGYAYPRMMMWREGINPDRDLKETVFLGSHNRVIESVLASEVAVGATYSEAIEDAQKQHLPIEQLIYLAETEPIPKDCLAANSHFDEATISRFQQGFAELAKTPRGRDSLTHSPIKGFIPVTTEVYDIVREVSKSAG</sequence>
<dbReference type="PANTHER" id="PTHR32089">
    <property type="entry name" value="METHYL-ACCEPTING CHEMOTAXIS PROTEIN MCPB"/>
    <property type="match status" value="1"/>
</dbReference>
<proteinExistence type="inferred from homology"/>
<dbReference type="OrthoDB" id="9781943at2"/>